<dbReference type="Proteomes" id="UP000231388">
    <property type="component" value="Unassembled WGS sequence"/>
</dbReference>
<organism evidence="3 4">
    <name type="scientific">candidate division WWE3 bacterium CG23_combo_of_CG06-09_8_20_14_all_40_14</name>
    <dbReference type="NCBI Taxonomy" id="1975095"/>
    <lineage>
        <taxon>Bacteria</taxon>
        <taxon>Katanobacteria</taxon>
    </lineage>
</organism>
<evidence type="ECO:0000256" key="2">
    <source>
        <dbReference type="ARBA" id="ARBA00022679"/>
    </source>
</evidence>
<proteinExistence type="predicted"/>
<accession>A0A2G9XCG5</accession>
<dbReference type="InterPro" id="IPR029063">
    <property type="entry name" value="SAM-dependent_MTases_sf"/>
</dbReference>
<gene>
    <name evidence="3" type="primary">rsmD</name>
    <name evidence="3" type="ORF">COX53_01415</name>
</gene>
<dbReference type="Gene3D" id="3.40.50.150">
    <property type="entry name" value="Vaccinia Virus protein VP39"/>
    <property type="match status" value="1"/>
</dbReference>
<dbReference type="SUPFAM" id="SSF53335">
    <property type="entry name" value="S-adenosyl-L-methionine-dependent methyltransferases"/>
    <property type="match status" value="1"/>
</dbReference>
<sequence length="194" mass="21507">MHLRISQGEKKGGNLFVPNNIKPTKNVVKLAVFSMLGETVRNADCLDLYAGSGALGLSALSLGAKSCTFVDKDISAINLIKQNAKNLDFENRIIAVNTEAEKFLASSLPTKYDIVFADPPYKLTVDNLAQKLLNCISEKGVIVYLHHRDAKINLEGLEVFRQRTYGKTGVSILKNASTKKENKHIKKKPQEEKY</sequence>
<dbReference type="PROSITE" id="PS00092">
    <property type="entry name" value="N6_MTASE"/>
    <property type="match status" value="1"/>
</dbReference>
<dbReference type="PANTHER" id="PTHR43542:SF1">
    <property type="entry name" value="METHYLTRANSFERASE"/>
    <property type="match status" value="1"/>
</dbReference>
<dbReference type="PANTHER" id="PTHR43542">
    <property type="entry name" value="METHYLTRANSFERASE"/>
    <property type="match status" value="1"/>
</dbReference>
<dbReference type="InterPro" id="IPR002052">
    <property type="entry name" value="DNA_methylase_N6_adenine_CS"/>
</dbReference>
<dbReference type="AlphaFoldDB" id="A0A2G9XCG5"/>
<dbReference type="NCBIfam" id="TIGR00095">
    <property type="entry name" value="16S rRNA (guanine(966)-N(2))-methyltransferase RsmD"/>
    <property type="match status" value="1"/>
</dbReference>
<dbReference type="GO" id="GO:0003676">
    <property type="term" value="F:nucleic acid binding"/>
    <property type="evidence" value="ECO:0007669"/>
    <property type="project" value="InterPro"/>
</dbReference>
<protein>
    <submittedName>
        <fullName evidence="3">16S rRNA (Guanine(966)-N(2))-methyltransferase RsmD</fullName>
    </submittedName>
</protein>
<dbReference type="GO" id="GO:0031167">
    <property type="term" value="P:rRNA methylation"/>
    <property type="evidence" value="ECO:0007669"/>
    <property type="project" value="InterPro"/>
</dbReference>
<comment type="caution">
    <text evidence="3">The sequence shown here is derived from an EMBL/GenBank/DDBJ whole genome shotgun (WGS) entry which is preliminary data.</text>
</comment>
<reference evidence="3 4" key="1">
    <citation type="submission" date="2017-09" db="EMBL/GenBank/DDBJ databases">
        <title>Depth-based differentiation of microbial function through sediment-hosted aquifers and enrichment of novel symbionts in the deep terrestrial subsurface.</title>
        <authorList>
            <person name="Probst A.J."/>
            <person name="Ladd B."/>
            <person name="Jarett J.K."/>
            <person name="Geller-Mcgrath D.E."/>
            <person name="Sieber C.M."/>
            <person name="Emerson J.B."/>
            <person name="Anantharaman K."/>
            <person name="Thomas B.C."/>
            <person name="Malmstrom R."/>
            <person name="Stieglmeier M."/>
            <person name="Klingl A."/>
            <person name="Woyke T."/>
            <person name="Ryan C.M."/>
            <person name="Banfield J.F."/>
        </authorList>
    </citation>
    <scope>NUCLEOTIDE SEQUENCE [LARGE SCALE GENOMIC DNA]</scope>
    <source>
        <strain evidence="3">CG23_combo_of_CG06-09_8_20_14_all_40_14</strain>
    </source>
</reference>
<dbReference type="InterPro" id="IPR004398">
    <property type="entry name" value="RNA_MeTrfase_RsmD"/>
</dbReference>
<dbReference type="PIRSF" id="PIRSF004553">
    <property type="entry name" value="CHP00095"/>
    <property type="match status" value="1"/>
</dbReference>
<evidence type="ECO:0000256" key="1">
    <source>
        <dbReference type="ARBA" id="ARBA00022603"/>
    </source>
</evidence>
<keyword evidence="2 3" id="KW-0808">Transferase</keyword>
<dbReference type="Pfam" id="PF03602">
    <property type="entry name" value="Cons_hypoth95"/>
    <property type="match status" value="1"/>
</dbReference>
<dbReference type="CDD" id="cd02440">
    <property type="entry name" value="AdoMet_MTases"/>
    <property type="match status" value="1"/>
</dbReference>
<name>A0A2G9XCG5_UNCKA</name>
<evidence type="ECO:0000313" key="4">
    <source>
        <dbReference type="Proteomes" id="UP000231388"/>
    </source>
</evidence>
<evidence type="ECO:0000313" key="3">
    <source>
        <dbReference type="EMBL" id="PIP04652.1"/>
    </source>
</evidence>
<dbReference type="GO" id="GO:0008168">
    <property type="term" value="F:methyltransferase activity"/>
    <property type="evidence" value="ECO:0007669"/>
    <property type="project" value="UniProtKB-KW"/>
</dbReference>
<keyword evidence="1 3" id="KW-0489">Methyltransferase</keyword>
<dbReference type="EMBL" id="PCQY01000018">
    <property type="protein sequence ID" value="PIP04652.1"/>
    <property type="molecule type" value="Genomic_DNA"/>
</dbReference>